<dbReference type="Gene3D" id="3.30.420.40">
    <property type="match status" value="2"/>
</dbReference>
<feature type="domain" description="Carbamoyltransferase C-terminal" evidence="3">
    <location>
        <begin position="406"/>
        <end position="575"/>
    </location>
</feature>
<proteinExistence type="inferred from homology"/>
<dbReference type="EMBL" id="UINC01000961">
    <property type="protein sequence ID" value="SUZ65511.1"/>
    <property type="molecule type" value="Genomic_DNA"/>
</dbReference>
<dbReference type="Gene3D" id="3.90.870.20">
    <property type="entry name" value="Carbamoyltransferase, C-terminal domain"/>
    <property type="match status" value="1"/>
</dbReference>
<evidence type="ECO:0000259" key="2">
    <source>
        <dbReference type="Pfam" id="PF02543"/>
    </source>
</evidence>
<evidence type="ECO:0000259" key="3">
    <source>
        <dbReference type="Pfam" id="PF16861"/>
    </source>
</evidence>
<dbReference type="GO" id="GO:0003824">
    <property type="term" value="F:catalytic activity"/>
    <property type="evidence" value="ECO:0007669"/>
    <property type="project" value="InterPro"/>
</dbReference>
<dbReference type="Pfam" id="PF02543">
    <property type="entry name" value="Carbam_trans_N"/>
    <property type="match status" value="1"/>
</dbReference>
<dbReference type="InterPro" id="IPR043129">
    <property type="entry name" value="ATPase_NBD"/>
</dbReference>
<evidence type="ECO:0000313" key="4">
    <source>
        <dbReference type="EMBL" id="SUZ65511.1"/>
    </source>
</evidence>
<dbReference type="InterPro" id="IPR003696">
    <property type="entry name" value="Carbtransf_dom"/>
</dbReference>
<gene>
    <name evidence="4" type="ORF">METZ01_LOCUS18365</name>
</gene>
<reference evidence="4" key="1">
    <citation type="submission" date="2018-05" db="EMBL/GenBank/DDBJ databases">
        <authorList>
            <person name="Lanie J.A."/>
            <person name="Ng W.-L."/>
            <person name="Kazmierczak K.M."/>
            <person name="Andrzejewski T.M."/>
            <person name="Davidsen T.M."/>
            <person name="Wayne K.J."/>
            <person name="Tettelin H."/>
            <person name="Glass J.I."/>
            <person name="Rusch D."/>
            <person name="Podicherti R."/>
            <person name="Tsui H.-C.T."/>
            <person name="Winkler M.E."/>
        </authorList>
    </citation>
    <scope>NUCLEOTIDE SEQUENCE</scope>
</reference>
<dbReference type="PANTHER" id="PTHR34847">
    <property type="entry name" value="NODULATION PROTEIN U"/>
    <property type="match status" value="1"/>
</dbReference>
<dbReference type="AlphaFoldDB" id="A0A381PES1"/>
<feature type="domain" description="Carbamoyltransferase" evidence="2">
    <location>
        <begin position="6"/>
        <end position="354"/>
    </location>
</feature>
<dbReference type="SUPFAM" id="SSF53067">
    <property type="entry name" value="Actin-like ATPase domain"/>
    <property type="match status" value="1"/>
</dbReference>
<dbReference type="InterPro" id="IPR038152">
    <property type="entry name" value="Carbam_trans_C_sf"/>
</dbReference>
<dbReference type="PANTHER" id="PTHR34847:SF1">
    <property type="entry name" value="NODULATION PROTEIN U"/>
    <property type="match status" value="1"/>
</dbReference>
<name>A0A381PES1_9ZZZZ</name>
<accession>A0A381PES1</accession>
<dbReference type="Pfam" id="PF16861">
    <property type="entry name" value="Carbam_trans_C"/>
    <property type="match status" value="1"/>
</dbReference>
<protein>
    <recommendedName>
        <fullName evidence="5">Carbamoyltransferase domain-containing protein</fullName>
    </recommendedName>
</protein>
<dbReference type="InterPro" id="IPR031730">
    <property type="entry name" value="Carbam_trans_C"/>
</dbReference>
<dbReference type="CDD" id="cd24098">
    <property type="entry name" value="ASKHA_NBD_TobZ_N"/>
    <property type="match status" value="1"/>
</dbReference>
<dbReference type="InterPro" id="IPR051338">
    <property type="entry name" value="NodU/CmcH_Carbamoyltrnsfr"/>
</dbReference>
<comment type="similarity">
    <text evidence="1">Belongs to the NodU/CmcH family.</text>
</comment>
<evidence type="ECO:0008006" key="5">
    <source>
        <dbReference type="Google" id="ProtNLM"/>
    </source>
</evidence>
<evidence type="ECO:0000256" key="1">
    <source>
        <dbReference type="ARBA" id="ARBA00006129"/>
    </source>
</evidence>
<sequence length="582" mass="65261">MSLITLGLSGAIGHDPSAALFVDGKLVAAIEEERLLRRKHAKNELPYLAARHCIQMAGLKAADIDQVAIPYAPISLFKKARWHYAYRHWYAPDRSLDSLFNGNRRFRRYLRGLNGLLEKLHISRSAIKLVTVEHQLAHASSCYYLNEPKQKTGIVCIDSKGEYSNIFIGSGENGSIRKIKQFYDPDSVCGMYAALIDYLGFEILDGEFKVMGIASFGDPEKYDLSSLASFDGKHFKVNNKLISTIGLRRYKTKSGGHYFSKRLVEMLGPRRAGNLLEDPYVHYAAAIQKLYEDIVAGLVSYYLKDILEDTGKLAIAGTGAMNIRLNQRLKALPFVKELIVHPACGDPGTAIGAAAHAVRRLGLTLEPVNDMYLGPSYNNDQCIDACIMHREKPQWELLQDPHKKAAQLLGNGQVIAWFRGRMEFGPRALGNRSILANPTQKGIANVINHQIKFREHWRPFSVSVLNTTAEDFLPSDSHDEYMCISLPVSKKWRELYPATVCQNCSTRAQVVNQGSNPDFHRLLQCFEENTGHGLLINATLSRPGEPLACTPEDAVNMFMGTDLNYMILEDLLVTKREESDIW</sequence>
<organism evidence="4">
    <name type="scientific">marine metagenome</name>
    <dbReference type="NCBI Taxonomy" id="408172"/>
    <lineage>
        <taxon>unclassified sequences</taxon>
        <taxon>metagenomes</taxon>
        <taxon>ecological metagenomes</taxon>
    </lineage>
</organism>